<evidence type="ECO:0000256" key="4">
    <source>
        <dbReference type="ARBA" id="ARBA00022679"/>
    </source>
</evidence>
<dbReference type="InterPro" id="IPR000700">
    <property type="entry name" value="PAS-assoc_C"/>
</dbReference>
<keyword evidence="8" id="KW-0902">Two-component regulatory system</keyword>
<dbReference type="InterPro" id="IPR011712">
    <property type="entry name" value="Sig_transdc_His_kin_sub3_dim/P"/>
</dbReference>
<dbReference type="Gene3D" id="1.20.5.1930">
    <property type="match status" value="1"/>
</dbReference>
<dbReference type="SUPFAM" id="SSF55785">
    <property type="entry name" value="PYP-like sensor domain (PAS domain)"/>
    <property type="match status" value="7"/>
</dbReference>
<accession>A0A2N3V310</accession>
<keyword evidence="3" id="KW-0597">Phosphoprotein</keyword>
<dbReference type="CDD" id="cd16917">
    <property type="entry name" value="HATPase_UhpB-NarQ-NarX-like"/>
    <property type="match status" value="1"/>
</dbReference>
<evidence type="ECO:0000256" key="5">
    <source>
        <dbReference type="ARBA" id="ARBA00022741"/>
    </source>
</evidence>
<keyword evidence="4" id="KW-0808">Transferase</keyword>
<organism evidence="12 13">
    <name type="scientific">Pontibacter ramchanderi</name>
    <dbReference type="NCBI Taxonomy" id="1179743"/>
    <lineage>
        <taxon>Bacteria</taxon>
        <taxon>Pseudomonadati</taxon>
        <taxon>Bacteroidota</taxon>
        <taxon>Cytophagia</taxon>
        <taxon>Cytophagales</taxon>
        <taxon>Hymenobacteraceae</taxon>
        <taxon>Pontibacter</taxon>
    </lineage>
</organism>
<keyword evidence="9" id="KW-0175">Coiled coil</keyword>
<feature type="coiled-coil region" evidence="9">
    <location>
        <begin position="1376"/>
        <end position="1412"/>
    </location>
</feature>
<evidence type="ECO:0000259" key="11">
    <source>
        <dbReference type="PROSITE" id="PS50113"/>
    </source>
</evidence>
<dbReference type="PANTHER" id="PTHR24421">
    <property type="entry name" value="NITRATE/NITRITE SENSOR PROTEIN NARX-RELATED"/>
    <property type="match status" value="1"/>
</dbReference>
<dbReference type="GO" id="GO:0046983">
    <property type="term" value="F:protein dimerization activity"/>
    <property type="evidence" value="ECO:0007669"/>
    <property type="project" value="InterPro"/>
</dbReference>
<dbReference type="Pfam" id="PF07730">
    <property type="entry name" value="HisKA_3"/>
    <property type="match status" value="1"/>
</dbReference>
<dbReference type="InterPro" id="IPR001610">
    <property type="entry name" value="PAC"/>
</dbReference>
<dbReference type="GO" id="GO:0016020">
    <property type="term" value="C:membrane"/>
    <property type="evidence" value="ECO:0007669"/>
    <property type="project" value="InterPro"/>
</dbReference>
<reference evidence="12 13" key="1">
    <citation type="submission" date="2017-12" db="EMBL/GenBank/DDBJ databases">
        <title>Genomic Encyclopedia of Type Strains, Phase III (KMG-III): the genomes of soil and plant-associated and newly described type strains.</title>
        <authorList>
            <person name="Whitman W."/>
        </authorList>
    </citation>
    <scope>NUCLEOTIDE SEQUENCE [LARGE SCALE GENOMIC DNA]</scope>
    <source>
        <strain evidence="12 13">LP43</strain>
    </source>
</reference>
<dbReference type="InterPro" id="IPR029016">
    <property type="entry name" value="GAF-like_dom_sf"/>
</dbReference>
<dbReference type="Pfam" id="PF02518">
    <property type="entry name" value="HATPase_c"/>
    <property type="match status" value="1"/>
</dbReference>
<sequence>MTSSFNLPQVVIQAFEKVPDLYLILSPELQVLTASDAYLAATHTIRRNITGKSITQMLSESAPGMEADAIRQLVCSLQKVLRTRQPHRLQLQQYYMPAPTNTGCCLKGYRTILNTPVLDDKGLVLYIIHKLEDATEKVKTVPEPVQSHQLLQTTIDSSLDMIQVFEAVRNESGEIIDFRWILNNRTSEEIYGDVLGKNLLEQNPGVVGVGIFDTFKRVVETGIPDQSERHYVHEQFDGWFYQSTVKLGDGVATTTRNITKRKQAEQELRTTKESLQAFQEQLQMVLANTASSIMLLRPIPDETDTIYDFEYLYANDQLLKSVNRSALVGRRFAEEFPGVKRTELFQYYIQVATEGGTWSGETHIDFDGFDVWAQVYATRVKENLLVTYYGITERKKAEEALVQSKELIQTVFDVSLNPIAYHKAVRDASGKIADFEFQLVNKAASKYAVSDHSGKRYSEALPVIRDTIIFKKYCEVVETGRKLDNEVQINLKGKDLWFHLQGVKMDDGLVATAVDITERKKSEQEILRLKDEVAQKATDKYQALFNTMDEGLSVIEMIYDADGKPVDLRLLEVNPAYEKITGLKNVAGKLGSEIVPSDQYWLDAYDSVVKTGKSLRYENYHAGARQWYRTHTSRIGGPGSHVIANLFEDITERKQRDLQQEFLLKFSDNLRNLSDEKAIEETGLRMLAEFLKLDRAYVFVLYPVDDRAVVRAEYRKDSLSSMLGEVRMSDFPETIRQIEDKTIVFNDIDNDVRLSDLKRTSLHAANLQAFICARVRKGEKNVIWSLAGATVTPRVWTKEEVELIEVVAERIWVTAERAKTEEALRKSEERHRTLFDSVDEGVCLFERIPNRTDGLRDYRYIAMNPTMQAMFSIPDLSGQSIRDNFPNEAEDWYDDYDRVLETGESMRAEHESGPQGMALEMFVTRVDDGSGKRLLAVMKDVTERKQRERQQDYLLKLNDTLRSADAAIEIEEKVTAVAMEYFGADRCYYCTIEGDHSIIRRDARKEGLPTVAGTYPLGSFAIFRKVIDDAVPFVVHNAADSNILDDELRQLCLQLQVISFIDVPVIKNGNAVGILCVVKSTPRQWTQSEISIAVETAERTWAAVERAKAEEALARSEEKYRTLFNSIDEGYCIIQMIYDEAGKAVDFRYLQVNQAFERNNGLYDAQGRTIRELAPDIEPKWMEIYNQVAQTGVPLRFEESSQALHRIFSLYAFRIGDPAEHKVAVIFTDITLRKQAEQQLHHLNLTLEQQVAERTRELNESKLFAEQITEATPDFIMIFNLGTNKVDFVNQSPYSGNNDRYHQTLQIGYKQLMSRSHPEDRRKLQEYINKFRTASDQEAHTLEYRVTDQGKTIWYRSRGKVFSRDKSGKPTHFISVVQDINDLKELEQENLQMRLEQQRTNLLAILDAQEEERRRISEGLHNGVGQILYTAKLHLSHYLTQKPKKANSEAPIRQVDQILDEAIRQTRGLSHQLAPALLEQFGLETAFKEIGNMLSTPTLQIQCLVYNLPKKLDQHLQIVVYRVAQEMANNIIRHANATEASLLLRAQRQRLILIAEDNGRGFDSSVSHTKGIGLSSIKNRVELLNGTFSTSTAPEQGTQVKITLPL</sequence>
<dbReference type="SUPFAM" id="SSF55874">
    <property type="entry name" value="ATPase domain of HSP90 chaperone/DNA topoisomerase II/histidine kinase"/>
    <property type="match status" value="1"/>
</dbReference>
<dbReference type="InterPro" id="IPR003594">
    <property type="entry name" value="HATPase_dom"/>
</dbReference>
<dbReference type="Pfam" id="PF13188">
    <property type="entry name" value="PAS_8"/>
    <property type="match status" value="1"/>
</dbReference>
<dbReference type="Pfam" id="PF08447">
    <property type="entry name" value="PAS_3"/>
    <property type="match status" value="1"/>
</dbReference>
<dbReference type="NCBIfam" id="TIGR00229">
    <property type="entry name" value="sensory_box"/>
    <property type="match status" value="1"/>
</dbReference>
<dbReference type="PANTHER" id="PTHR24421:SF10">
    <property type="entry name" value="NITRATE_NITRITE SENSOR PROTEIN NARQ"/>
    <property type="match status" value="1"/>
</dbReference>
<dbReference type="SMART" id="SM00387">
    <property type="entry name" value="HATPase_c"/>
    <property type="match status" value="1"/>
</dbReference>
<evidence type="ECO:0000256" key="3">
    <source>
        <dbReference type="ARBA" id="ARBA00022553"/>
    </source>
</evidence>
<evidence type="ECO:0000256" key="7">
    <source>
        <dbReference type="ARBA" id="ARBA00022840"/>
    </source>
</evidence>
<dbReference type="GO" id="GO:0005524">
    <property type="term" value="F:ATP binding"/>
    <property type="evidence" value="ECO:0007669"/>
    <property type="project" value="UniProtKB-KW"/>
</dbReference>
<comment type="catalytic activity">
    <reaction evidence="1">
        <text>ATP + protein L-histidine = ADP + protein N-phospho-L-histidine.</text>
        <dbReference type="EC" id="2.7.13.3"/>
    </reaction>
</comment>
<dbReference type="InterPro" id="IPR013656">
    <property type="entry name" value="PAS_4"/>
</dbReference>
<keyword evidence="7" id="KW-0067">ATP-binding</keyword>
<keyword evidence="5" id="KW-0547">Nucleotide-binding</keyword>
<dbReference type="SUPFAM" id="SSF55781">
    <property type="entry name" value="GAF domain-like"/>
    <property type="match status" value="2"/>
</dbReference>
<protein>
    <recommendedName>
        <fullName evidence="2">histidine kinase</fullName>
        <ecNumber evidence="2">2.7.13.3</ecNumber>
    </recommendedName>
</protein>
<dbReference type="CDD" id="cd00130">
    <property type="entry name" value="PAS"/>
    <property type="match status" value="1"/>
</dbReference>
<dbReference type="InterPro" id="IPR005467">
    <property type="entry name" value="His_kinase_dom"/>
</dbReference>
<dbReference type="OrthoDB" id="5401121at2"/>
<feature type="domain" description="Histidine kinase" evidence="10">
    <location>
        <begin position="1520"/>
        <end position="1606"/>
    </location>
</feature>
<dbReference type="SMART" id="SM00065">
    <property type="entry name" value="GAF"/>
    <property type="match status" value="2"/>
</dbReference>
<dbReference type="InterPro" id="IPR000014">
    <property type="entry name" value="PAS"/>
</dbReference>
<dbReference type="RefSeq" id="WP_101443142.1">
    <property type="nucleotide sequence ID" value="NZ_PJMU01000001.1"/>
</dbReference>
<keyword evidence="13" id="KW-1185">Reference proteome</keyword>
<dbReference type="InterPro" id="IPR050482">
    <property type="entry name" value="Sensor_HK_TwoCompSys"/>
</dbReference>
<dbReference type="Pfam" id="PF01590">
    <property type="entry name" value="GAF"/>
    <property type="match status" value="2"/>
</dbReference>
<feature type="domain" description="PAC" evidence="11">
    <location>
        <begin position="1335"/>
        <end position="1392"/>
    </location>
</feature>
<evidence type="ECO:0000256" key="6">
    <source>
        <dbReference type="ARBA" id="ARBA00022777"/>
    </source>
</evidence>
<dbReference type="GO" id="GO:0000155">
    <property type="term" value="F:phosphorelay sensor kinase activity"/>
    <property type="evidence" value="ECO:0007669"/>
    <property type="project" value="InterPro"/>
</dbReference>
<dbReference type="EC" id="2.7.13.3" evidence="2"/>
<dbReference type="SMART" id="SM00086">
    <property type="entry name" value="PAC"/>
    <property type="match status" value="2"/>
</dbReference>
<evidence type="ECO:0000256" key="9">
    <source>
        <dbReference type="SAM" id="Coils"/>
    </source>
</evidence>
<evidence type="ECO:0000256" key="2">
    <source>
        <dbReference type="ARBA" id="ARBA00012438"/>
    </source>
</evidence>
<evidence type="ECO:0000313" key="13">
    <source>
        <dbReference type="Proteomes" id="UP000233782"/>
    </source>
</evidence>
<dbReference type="Gene3D" id="3.30.450.40">
    <property type="match status" value="2"/>
</dbReference>
<evidence type="ECO:0000256" key="1">
    <source>
        <dbReference type="ARBA" id="ARBA00000085"/>
    </source>
</evidence>
<dbReference type="EMBL" id="PJMU01000001">
    <property type="protein sequence ID" value="PKV75956.1"/>
    <property type="molecule type" value="Genomic_DNA"/>
</dbReference>
<evidence type="ECO:0000259" key="10">
    <source>
        <dbReference type="PROSITE" id="PS50109"/>
    </source>
</evidence>
<evidence type="ECO:0000313" key="12">
    <source>
        <dbReference type="EMBL" id="PKV75956.1"/>
    </source>
</evidence>
<gene>
    <name evidence="12" type="ORF">BD749_0904</name>
</gene>
<name>A0A2N3V310_9BACT</name>
<dbReference type="Gene3D" id="3.30.450.20">
    <property type="entry name" value="PAS domain"/>
    <property type="match status" value="8"/>
</dbReference>
<dbReference type="Proteomes" id="UP000233782">
    <property type="component" value="Unassembled WGS sequence"/>
</dbReference>
<proteinExistence type="predicted"/>
<dbReference type="PROSITE" id="PS50113">
    <property type="entry name" value="PAC"/>
    <property type="match status" value="1"/>
</dbReference>
<evidence type="ECO:0000256" key="8">
    <source>
        <dbReference type="ARBA" id="ARBA00023012"/>
    </source>
</evidence>
<dbReference type="InterPro" id="IPR013655">
    <property type="entry name" value="PAS_fold_3"/>
</dbReference>
<dbReference type="Pfam" id="PF08448">
    <property type="entry name" value="PAS_4"/>
    <property type="match status" value="2"/>
</dbReference>
<dbReference type="InterPro" id="IPR003018">
    <property type="entry name" value="GAF"/>
</dbReference>
<dbReference type="PROSITE" id="PS50109">
    <property type="entry name" value="HIS_KIN"/>
    <property type="match status" value="1"/>
</dbReference>
<dbReference type="InterPro" id="IPR035965">
    <property type="entry name" value="PAS-like_dom_sf"/>
</dbReference>
<dbReference type="Gene3D" id="3.30.565.10">
    <property type="entry name" value="Histidine kinase-like ATPase, C-terminal domain"/>
    <property type="match status" value="1"/>
</dbReference>
<keyword evidence="6" id="KW-0418">Kinase</keyword>
<comment type="caution">
    <text evidence="12">The sequence shown here is derived from an EMBL/GenBank/DDBJ whole genome shotgun (WGS) entry which is preliminary data.</text>
</comment>
<dbReference type="InterPro" id="IPR036890">
    <property type="entry name" value="HATPase_C_sf"/>
</dbReference>